<evidence type="ECO:0000313" key="7">
    <source>
        <dbReference type="EMBL" id="ADI21331.1"/>
    </source>
</evidence>
<dbReference type="PRINTS" id="PR01249">
    <property type="entry name" value="RIBOSOMALL31"/>
</dbReference>
<dbReference type="PANTHER" id="PTHR33280:SF1">
    <property type="entry name" value="LARGE RIBOSOMAL SUBUNIT PROTEIN BL31C"/>
    <property type="match status" value="1"/>
</dbReference>
<dbReference type="NCBIfam" id="NF002462">
    <property type="entry name" value="PRK01678.1"/>
    <property type="match status" value="1"/>
</dbReference>
<dbReference type="NCBIfam" id="TIGR00105">
    <property type="entry name" value="L31"/>
    <property type="match status" value="1"/>
</dbReference>
<sequence>MKRDIHPEYREVLFHDTSVDQYFLIPSTIQTDQTKEWEGKSYPYCPLDISSASHPFYTGKHKLVDTGGRVDKFNKRFRKPSTKAKSEESPVVEEAAAKTPVVEEAAAETPSGDESAEEPKS</sequence>
<dbReference type="InterPro" id="IPR027493">
    <property type="entry name" value="Ribosomal_bL31_B"/>
</dbReference>
<evidence type="ECO:0000256" key="3">
    <source>
        <dbReference type="ARBA" id="ARBA00022980"/>
    </source>
</evidence>
<keyword evidence="4 5" id="KW-0687">Ribonucleoprotein</keyword>
<name>E7C1K7_9GAMM</name>
<dbReference type="EMBL" id="GU567951">
    <property type="protein sequence ID" value="ADI21331.1"/>
    <property type="molecule type" value="Genomic_DNA"/>
</dbReference>
<feature type="region of interest" description="Disordered" evidence="6">
    <location>
        <begin position="74"/>
        <end position="121"/>
    </location>
</feature>
<dbReference type="GO" id="GO:0005840">
    <property type="term" value="C:ribosome"/>
    <property type="evidence" value="ECO:0007669"/>
    <property type="project" value="UniProtKB-KW"/>
</dbReference>
<dbReference type="InterPro" id="IPR042105">
    <property type="entry name" value="Ribosomal_bL31_sf"/>
</dbReference>
<evidence type="ECO:0000256" key="6">
    <source>
        <dbReference type="SAM" id="MobiDB-lite"/>
    </source>
</evidence>
<evidence type="ECO:0000256" key="1">
    <source>
        <dbReference type="ARBA" id="ARBA00008196"/>
    </source>
</evidence>
<dbReference type="GO" id="GO:1990904">
    <property type="term" value="C:ribonucleoprotein complex"/>
    <property type="evidence" value="ECO:0007669"/>
    <property type="project" value="UniProtKB-KW"/>
</dbReference>
<keyword evidence="3 5" id="KW-0689">Ribosomal protein</keyword>
<dbReference type="HAMAP" id="MF_00502">
    <property type="entry name" value="Ribosomal_bL31_2"/>
    <property type="match status" value="1"/>
</dbReference>
<dbReference type="GO" id="GO:0006412">
    <property type="term" value="P:translation"/>
    <property type="evidence" value="ECO:0007669"/>
    <property type="project" value="UniProtKB-UniRule"/>
</dbReference>
<accession>E7C1K7</accession>
<dbReference type="InterPro" id="IPR034704">
    <property type="entry name" value="Ribosomal_bL28/bL31-like_sf"/>
</dbReference>
<dbReference type="PROSITE" id="PS01143">
    <property type="entry name" value="RIBOSOMAL_L31"/>
    <property type="match status" value="1"/>
</dbReference>
<evidence type="ECO:0000256" key="2">
    <source>
        <dbReference type="ARBA" id="ARBA00011838"/>
    </source>
</evidence>
<evidence type="ECO:0000256" key="5">
    <source>
        <dbReference type="HAMAP-Rule" id="MF_00502"/>
    </source>
</evidence>
<dbReference type="InterPro" id="IPR002150">
    <property type="entry name" value="Ribosomal_bL31"/>
</dbReference>
<dbReference type="AlphaFoldDB" id="E7C1K7"/>
<reference evidence="7" key="1">
    <citation type="submission" date="2010-01" db="EMBL/GenBank/DDBJ databases">
        <title>Genome fragments of uncultured bacteria from the North Pacific subtropical Gyre.</title>
        <authorList>
            <person name="Pham V.D."/>
            <person name="Delong E.F."/>
        </authorList>
    </citation>
    <scope>NUCLEOTIDE SEQUENCE</scope>
</reference>
<dbReference type="SUPFAM" id="SSF143800">
    <property type="entry name" value="L28p-like"/>
    <property type="match status" value="1"/>
</dbReference>
<dbReference type="PANTHER" id="PTHR33280">
    <property type="entry name" value="50S RIBOSOMAL PROTEIN L31, CHLOROPLASTIC"/>
    <property type="match status" value="1"/>
</dbReference>
<dbReference type="Pfam" id="PF01197">
    <property type="entry name" value="Ribosomal_L31"/>
    <property type="match status" value="1"/>
</dbReference>
<protein>
    <recommendedName>
        <fullName evidence="5">Large ribosomal subunit protein bL31B</fullName>
    </recommendedName>
</protein>
<evidence type="ECO:0000256" key="4">
    <source>
        <dbReference type="ARBA" id="ARBA00023274"/>
    </source>
</evidence>
<dbReference type="GO" id="GO:0003735">
    <property type="term" value="F:structural constituent of ribosome"/>
    <property type="evidence" value="ECO:0007669"/>
    <property type="project" value="InterPro"/>
</dbReference>
<comment type="subunit">
    <text evidence="2 5">Part of the 50S ribosomal subunit.</text>
</comment>
<dbReference type="Gene3D" id="4.10.830.30">
    <property type="entry name" value="Ribosomal protein L31"/>
    <property type="match status" value="1"/>
</dbReference>
<comment type="similarity">
    <text evidence="1 5">Belongs to the bacterial ribosomal protein bL31 family. Type B subfamily.</text>
</comment>
<organism evidence="7">
    <name type="scientific">uncultured gamma proteobacterium HF0010_10D20</name>
    <dbReference type="NCBI Taxonomy" id="723561"/>
    <lineage>
        <taxon>Bacteria</taxon>
        <taxon>Pseudomonadati</taxon>
        <taxon>Pseudomonadota</taxon>
        <taxon>Gammaproteobacteria</taxon>
        <taxon>environmental samples</taxon>
    </lineage>
</organism>
<gene>
    <name evidence="5" type="primary">rpmE2</name>
</gene>
<proteinExistence type="inferred from homology"/>